<evidence type="ECO:0000256" key="1">
    <source>
        <dbReference type="SAM" id="SignalP"/>
    </source>
</evidence>
<name>A0AAE9DMS1_CAEBR</name>
<dbReference type="EMBL" id="CP090892">
    <property type="protein sequence ID" value="ULU07054.1"/>
    <property type="molecule type" value="Genomic_DNA"/>
</dbReference>
<sequence length="122" mass="13518">MRLVDLTRNPRHIICQIQLASVNMLVAALWQCLSAVTPGTGEWLCACCACRQENKKNTSKTATSLVHRLNFLCEVVVSSTCSYANFFFLAEIGSQGGHRWPPVSLQSFLMSGLFSVCFMILV</sequence>
<feature type="chain" id="PRO_5042020694" evidence="1">
    <location>
        <begin position="36"/>
        <end position="122"/>
    </location>
</feature>
<reference evidence="2 3" key="1">
    <citation type="submission" date="2022-05" db="EMBL/GenBank/DDBJ databases">
        <title>Chromosome-level reference genomes for two strains of Caenorhabditis briggsae: an improved platform for comparative genomics.</title>
        <authorList>
            <person name="Stevens L."/>
            <person name="Andersen E.C."/>
        </authorList>
    </citation>
    <scope>NUCLEOTIDE SEQUENCE [LARGE SCALE GENOMIC DNA]</scope>
    <source>
        <strain evidence="2">QX1410_ONT</strain>
        <tissue evidence="2">Whole-organism</tissue>
    </source>
</reference>
<gene>
    <name evidence="2" type="ORF">L3Y34_018673</name>
</gene>
<proteinExistence type="predicted"/>
<keyword evidence="1" id="KW-0732">Signal</keyword>
<organism evidence="2 3">
    <name type="scientific">Caenorhabditis briggsae</name>
    <dbReference type="NCBI Taxonomy" id="6238"/>
    <lineage>
        <taxon>Eukaryota</taxon>
        <taxon>Metazoa</taxon>
        <taxon>Ecdysozoa</taxon>
        <taxon>Nematoda</taxon>
        <taxon>Chromadorea</taxon>
        <taxon>Rhabditida</taxon>
        <taxon>Rhabditina</taxon>
        <taxon>Rhabditomorpha</taxon>
        <taxon>Rhabditoidea</taxon>
        <taxon>Rhabditidae</taxon>
        <taxon>Peloderinae</taxon>
        <taxon>Caenorhabditis</taxon>
    </lineage>
</organism>
<dbReference type="Proteomes" id="UP000827892">
    <property type="component" value="Chromosome II"/>
</dbReference>
<accession>A0AAE9DMS1</accession>
<feature type="signal peptide" evidence="1">
    <location>
        <begin position="1"/>
        <end position="35"/>
    </location>
</feature>
<evidence type="ECO:0000313" key="2">
    <source>
        <dbReference type="EMBL" id="ULU07054.1"/>
    </source>
</evidence>
<protein>
    <submittedName>
        <fullName evidence="2">Uncharacterized protein</fullName>
    </submittedName>
</protein>
<evidence type="ECO:0000313" key="3">
    <source>
        <dbReference type="Proteomes" id="UP000827892"/>
    </source>
</evidence>
<dbReference type="AlphaFoldDB" id="A0AAE9DMS1"/>